<dbReference type="InterPro" id="IPR011010">
    <property type="entry name" value="DNA_brk_join_enz"/>
</dbReference>
<protein>
    <submittedName>
        <fullName evidence="7">Tyrosine-type recombinase/integrase</fullName>
    </submittedName>
</protein>
<keyword evidence="2 4" id="KW-0238">DNA-binding</keyword>
<evidence type="ECO:0000313" key="7">
    <source>
        <dbReference type="EMBL" id="MFF4775357.1"/>
    </source>
</evidence>
<feature type="domain" description="Core-binding (CB)" evidence="6">
    <location>
        <begin position="69"/>
        <end position="151"/>
    </location>
</feature>
<dbReference type="InterPro" id="IPR004107">
    <property type="entry name" value="Integrase_SAM-like_N"/>
</dbReference>
<keyword evidence="3" id="KW-0233">DNA recombination</keyword>
<comment type="caution">
    <text evidence="7">The sequence shown here is derived from an EMBL/GenBank/DDBJ whole genome shotgun (WGS) entry which is preliminary data.</text>
</comment>
<dbReference type="RefSeq" id="WP_387343549.1">
    <property type="nucleotide sequence ID" value="NZ_JBIAXI010000012.1"/>
</dbReference>
<dbReference type="InterPro" id="IPR044068">
    <property type="entry name" value="CB"/>
</dbReference>
<dbReference type="InterPro" id="IPR013762">
    <property type="entry name" value="Integrase-like_cat_sf"/>
</dbReference>
<dbReference type="InterPro" id="IPR010998">
    <property type="entry name" value="Integrase_recombinase_N"/>
</dbReference>
<keyword evidence="1" id="KW-0229">DNA integration</keyword>
<keyword evidence="8" id="KW-1185">Reference proteome</keyword>
<evidence type="ECO:0000313" key="8">
    <source>
        <dbReference type="Proteomes" id="UP001602119"/>
    </source>
</evidence>
<dbReference type="EMBL" id="JBIAXI010000012">
    <property type="protein sequence ID" value="MFF4775357.1"/>
    <property type="molecule type" value="Genomic_DNA"/>
</dbReference>
<dbReference type="CDD" id="cd01189">
    <property type="entry name" value="INT_ICEBs1_C_like"/>
    <property type="match status" value="1"/>
</dbReference>
<reference evidence="7 8" key="1">
    <citation type="submission" date="2024-10" db="EMBL/GenBank/DDBJ databases">
        <title>The Natural Products Discovery Center: Release of the First 8490 Sequenced Strains for Exploring Actinobacteria Biosynthetic Diversity.</title>
        <authorList>
            <person name="Kalkreuter E."/>
            <person name="Kautsar S.A."/>
            <person name="Yang D."/>
            <person name="Bader C.D."/>
            <person name="Teijaro C.N."/>
            <person name="Fluegel L."/>
            <person name="Davis C.M."/>
            <person name="Simpson J.R."/>
            <person name="Lauterbach L."/>
            <person name="Steele A.D."/>
            <person name="Gui C."/>
            <person name="Meng S."/>
            <person name="Li G."/>
            <person name="Viehrig K."/>
            <person name="Ye F."/>
            <person name="Su P."/>
            <person name="Kiefer A.F."/>
            <person name="Nichols A."/>
            <person name="Cepeda A.J."/>
            <person name="Yan W."/>
            <person name="Fan B."/>
            <person name="Jiang Y."/>
            <person name="Adhikari A."/>
            <person name="Zheng C.-J."/>
            <person name="Schuster L."/>
            <person name="Cowan T.M."/>
            <person name="Smanski M.J."/>
            <person name="Chevrette M.G."/>
            <person name="De Carvalho L.P.S."/>
            <person name="Shen B."/>
        </authorList>
    </citation>
    <scope>NUCLEOTIDE SEQUENCE [LARGE SCALE GENOMIC DNA]</scope>
    <source>
        <strain evidence="7 8">NPDC001281</strain>
    </source>
</reference>
<dbReference type="InterPro" id="IPR002104">
    <property type="entry name" value="Integrase_catalytic"/>
</dbReference>
<dbReference type="Pfam" id="PF00589">
    <property type="entry name" value="Phage_integrase"/>
    <property type="match status" value="1"/>
</dbReference>
<dbReference type="PANTHER" id="PTHR30349:SF91">
    <property type="entry name" value="INTA PROTEIN"/>
    <property type="match status" value="1"/>
</dbReference>
<evidence type="ECO:0000259" key="5">
    <source>
        <dbReference type="PROSITE" id="PS51898"/>
    </source>
</evidence>
<evidence type="ECO:0000256" key="3">
    <source>
        <dbReference type="ARBA" id="ARBA00023172"/>
    </source>
</evidence>
<evidence type="ECO:0000256" key="4">
    <source>
        <dbReference type="PROSITE-ProRule" id="PRU01248"/>
    </source>
</evidence>
<dbReference type="PROSITE" id="PS51898">
    <property type="entry name" value="TYR_RECOMBINASE"/>
    <property type="match status" value="1"/>
</dbReference>
<evidence type="ECO:0000256" key="2">
    <source>
        <dbReference type="ARBA" id="ARBA00023125"/>
    </source>
</evidence>
<name>A0ABW6VB74_MICFU</name>
<evidence type="ECO:0000256" key="1">
    <source>
        <dbReference type="ARBA" id="ARBA00022908"/>
    </source>
</evidence>
<dbReference type="SUPFAM" id="SSF56349">
    <property type="entry name" value="DNA breaking-rejoining enzymes"/>
    <property type="match status" value="1"/>
</dbReference>
<evidence type="ECO:0000259" key="6">
    <source>
        <dbReference type="PROSITE" id="PS51900"/>
    </source>
</evidence>
<dbReference type="Pfam" id="PF14659">
    <property type="entry name" value="Phage_int_SAM_3"/>
    <property type="match status" value="1"/>
</dbReference>
<dbReference type="Gene3D" id="1.10.150.130">
    <property type="match status" value="1"/>
</dbReference>
<organism evidence="7 8">
    <name type="scientific">Microtetraspora fusca</name>
    <dbReference type="NCBI Taxonomy" id="1997"/>
    <lineage>
        <taxon>Bacteria</taxon>
        <taxon>Bacillati</taxon>
        <taxon>Actinomycetota</taxon>
        <taxon>Actinomycetes</taxon>
        <taxon>Streptosporangiales</taxon>
        <taxon>Streptosporangiaceae</taxon>
        <taxon>Microtetraspora</taxon>
    </lineage>
</organism>
<sequence length="404" mass="44967">MSSRKRGQNEDSIYKDGDRWRGAVSLGYGPDGKRRRKKVSGKTRAEVVEKIRKIKELMAKGLPVPDDKLSVGDFLDRWLANLPGHVADSTLDDYEDTVRLHLKPGLGRHKLTGLTVAQVDALWQAKREKGYSANSIRIMRAVLRKALGQAEREGLVARNVAALSMPPRIRTEEGRTLTVDQARMLLEEVAEHRMGVLVLLSLVFGLRRGEALGLMWSGFDPDARTLRVTHAVKRIKNRDPDASRKTKLVINELKTRKSRRTLSLTPELVDALKTHRSAHNKERLQAGEEWTEHGLIFPTTFGNPSDPDTFSHLFSKLAKKAGIGHWHPHELRHSGASLMLAQGTPLHVVSDVLGHASIAITKDVYGHLMEGDKRAATEAISSALLGQRKRVAPRVAPKDEEETG</sequence>
<accession>A0ABW6VB74</accession>
<feature type="domain" description="Tyr recombinase" evidence="5">
    <location>
        <begin position="172"/>
        <end position="378"/>
    </location>
</feature>
<gene>
    <name evidence="7" type="ORF">ACFY05_21110</name>
</gene>
<dbReference type="InterPro" id="IPR050090">
    <property type="entry name" value="Tyrosine_recombinase_XerCD"/>
</dbReference>
<dbReference type="PANTHER" id="PTHR30349">
    <property type="entry name" value="PHAGE INTEGRASE-RELATED"/>
    <property type="match status" value="1"/>
</dbReference>
<dbReference type="Proteomes" id="UP001602119">
    <property type="component" value="Unassembled WGS sequence"/>
</dbReference>
<dbReference type="Gene3D" id="1.10.443.10">
    <property type="entry name" value="Intergrase catalytic core"/>
    <property type="match status" value="1"/>
</dbReference>
<dbReference type="PROSITE" id="PS51900">
    <property type="entry name" value="CB"/>
    <property type="match status" value="1"/>
</dbReference>
<proteinExistence type="predicted"/>